<sequence>MKGPPIRERKLARNGIYERKKNLGFGSRVEKTKTVTWQICGGYGGRRMEDEE</sequence>
<dbReference type="Proteomes" id="UP000634136">
    <property type="component" value="Unassembled WGS sequence"/>
</dbReference>
<dbReference type="EMBL" id="JAAIUW010000010">
    <property type="protein sequence ID" value="KAF7813260.1"/>
    <property type="molecule type" value="Genomic_DNA"/>
</dbReference>
<evidence type="ECO:0000313" key="1">
    <source>
        <dbReference type="EMBL" id="KAF7813260.1"/>
    </source>
</evidence>
<protein>
    <submittedName>
        <fullName evidence="1">Uncharacterized protein</fullName>
    </submittedName>
</protein>
<evidence type="ECO:0000313" key="2">
    <source>
        <dbReference type="Proteomes" id="UP000634136"/>
    </source>
</evidence>
<dbReference type="AlphaFoldDB" id="A0A834W7L0"/>
<name>A0A834W7L0_9FABA</name>
<comment type="caution">
    <text evidence="1">The sequence shown here is derived from an EMBL/GenBank/DDBJ whole genome shotgun (WGS) entry which is preliminary data.</text>
</comment>
<accession>A0A834W7L0</accession>
<reference evidence="1" key="1">
    <citation type="submission" date="2020-09" db="EMBL/GenBank/DDBJ databases">
        <title>Genome-Enabled Discovery of Anthraquinone Biosynthesis in Senna tora.</title>
        <authorList>
            <person name="Kang S.-H."/>
            <person name="Pandey R.P."/>
            <person name="Lee C.-M."/>
            <person name="Sim J.-S."/>
            <person name="Jeong J.-T."/>
            <person name="Choi B.-S."/>
            <person name="Jung M."/>
            <person name="Ginzburg D."/>
            <person name="Zhao K."/>
            <person name="Won S.Y."/>
            <person name="Oh T.-J."/>
            <person name="Yu Y."/>
            <person name="Kim N.-H."/>
            <person name="Lee O.R."/>
            <person name="Lee T.-H."/>
            <person name="Bashyal P."/>
            <person name="Kim T.-S."/>
            <person name="Lee W.-H."/>
            <person name="Kawkins C."/>
            <person name="Kim C.-K."/>
            <person name="Kim J.S."/>
            <person name="Ahn B.O."/>
            <person name="Rhee S.Y."/>
            <person name="Sohng J.K."/>
        </authorList>
    </citation>
    <scope>NUCLEOTIDE SEQUENCE</scope>
    <source>
        <tissue evidence="1">Leaf</tissue>
    </source>
</reference>
<gene>
    <name evidence="1" type="ORF">G2W53_034236</name>
</gene>
<keyword evidence="2" id="KW-1185">Reference proteome</keyword>
<organism evidence="1 2">
    <name type="scientific">Senna tora</name>
    <dbReference type="NCBI Taxonomy" id="362788"/>
    <lineage>
        <taxon>Eukaryota</taxon>
        <taxon>Viridiplantae</taxon>
        <taxon>Streptophyta</taxon>
        <taxon>Embryophyta</taxon>
        <taxon>Tracheophyta</taxon>
        <taxon>Spermatophyta</taxon>
        <taxon>Magnoliopsida</taxon>
        <taxon>eudicotyledons</taxon>
        <taxon>Gunneridae</taxon>
        <taxon>Pentapetalae</taxon>
        <taxon>rosids</taxon>
        <taxon>fabids</taxon>
        <taxon>Fabales</taxon>
        <taxon>Fabaceae</taxon>
        <taxon>Caesalpinioideae</taxon>
        <taxon>Cassia clade</taxon>
        <taxon>Senna</taxon>
    </lineage>
</organism>
<proteinExistence type="predicted"/>